<evidence type="ECO:0000256" key="3">
    <source>
        <dbReference type="ARBA" id="ARBA00022729"/>
    </source>
</evidence>
<comment type="similarity">
    <text evidence="2">Belongs to the SusD family.</text>
</comment>
<organism evidence="7">
    <name type="scientific">Paraprevotella clara</name>
    <dbReference type="NCBI Taxonomy" id="454154"/>
    <lineage>
        <taxon>Bacteria</taxon>
        <taxon>Pseudomonadati</taxon>
        <taxon>Bacteroidota</taxon>
        <taxon>Bacteroidia</taxon>
        <taxon>Bacteroidales</taxon>
        <taxon>Prevotellaceae</taxon>
        <taxon>Paraprevotella</taxon>
    </lineage>
</organism>
<evidence type="ECO:0000313" key="7">
    <source>
        <dbReference type="EMBL" id="VYU08570.1"/>
    </source>
</evidence>
<dbReference type="InterPro" id="IPR012944">
    <property type="entry name" value="SusD_RagB_dom"/>
</dbReference>
<dbReference type="EMBL" id="CACRUT010000013">
    <property type="protein sequence ID" value="VYU08570.1"/>
    <property type="molecule type" value="Genomic_DNA"/>
</dbReference>
<evidence type="ECO:0000256" key="5">
    <source>
        <dbReference type="ARBA" id="ARBA00023237"/>
    </source>
</evidence>
<evidence type="ECO:0000256" key="2">
    <source>
        <dbReference type="ARBA" id="ARBA00006275"/>
    </source>
</evidence>
<dbReference type="GO" id="GO:0009279">
    <property type="term" value="C:cell outer membrane"/>
    <property type="evidence" value="ECO:0007669"/>
    <property type="project" value="UniProtKB-SubCell"/>
</dbReference>
<feature type="domain" description="RagB/SusD" evidence="6">
    <location>
        <begin position="400"/>
        <end position="618"/>
    </location>
</feature>
<dbReference type="Pfam" id="PF07980">
    <property type="entry name" value="SusD_RagB"/>
    <property type="match status" value="1"/>
</dbReference>
<sequence length="642" mass="72582">MKLKSYIFQIALAAVGAGFLGSCEDMLEPTSDYVIYENGSHLTTPADTATSLIGIIYKLQAIGDRTNLLGEVRGDLVTLTTQANADLRALANFEVTDENRYNSPRDYYAVINNCNYYLAYADTAAYDNRGNQIFAKEMAQVRSIRAWAYLQLALNYGKVPFYTEPLLTEQDADDVSLDVKDRKDIEAICDYFINDLKPYSNTPWPALHTVGSVFMANCYFPVDMVLGDLYLWKASCQGTDAGRAYYREAAKCYFRWIMDTRNVGDGMQKPIYYFSNLYSSYWQEYSSSTGTSYGWSYSIPGQSPSIYGTETFTIIPMDSAASQGYYSEVQTLYNSSTNDNGAYITSTNYSITPSLHMQEISRAQSYSFLDKNNRPIDAIPELIEENRLLEGDLRLAAQWRSRTFNTTTGGTADKFTMQNIFKVNQRNIGIYRESDVWLRLAEALNNGGFPRMAYAILATGISKEVVDDSVSVYCNDADMAFLNELNTTNNYFNTFKTRNGRLGEEGGSATDSYNTVGVHSRGCGYAELDPDYAYPMVDSLDKDGNRINGYTGQSRKDWAYLNLAAEQARVDSMIINENALETCFEGKRFYDLIRFAKRYHNNAWVADPVSKREGKENRDGALYNKLMLENNWFLNWKGQIGM</sequence>
<name>A0A6N3BVA8_9BACT</name>
<dbReference type="RefSeq" id="WP_021979776.1">
    <property type="nucleotide sequence ID" value="NZ_CACRUT010000013.1"/>
</dbReference>
<dbReference type="AlphaFoldDB" id="A0A6N3BVA8"/>
<evidence type="ECO:0000256" key="1">
    <source>
        <dbReference type="ARBA" id="ARBA00004442"/>
    </source>
</evidence>
<gene>
    <name evidence="7" type="ORF">PCLFYP37_01874</name>
</gene>
<reference evidence="7" key="1">
    <citation type="submission" date="2019-11" db="EMBL/GenBank/DDBJ databases">
        <authorList>
            <person name="Feng L."/>
        </authorList>
    </citation>
    <scope>NUCLEOTIDE SEQUENCE</scope>
    <source>
        <strain evidence="7">PclaraLFYP37</strain>
    </source>
</reference>
<accession>A0A6N3BVA8</accession>
<evidence type="ECO:0000256" key="4">
    <source>
        <dbReference type="ARBA" id="ARBA00023136"/>
    </source>
</evidence>
<keyword evidence="4" id="KW-0472">Membrane</keyword>
<dbReference type="InterPro" id="IPR011990">
    <property type="entry name" value="TPR-like_helical_dom_sf"/>
</dbReference>
<keyword evidence="5" id="KW-0998">Cell outer membrane</keyword>
<dbReference type="SUPFAM" id="SSF48452">
    <property type="entry name" value="TPR-like"/>
    <property type="match status" value="1"/>
</dbReference>
<protein>
    <submittedName>
        <fullName evidence="7">SusD family protein</fullName>
    </submittedName>
</protein>
<dbReference type="PROSITE" id="PS51257">
    <property type="entry name" value="PROKAR_LIPOPROTEIN"/>
    <property type="match status" value="1"/>
</dbReference>
<comment type="subcellular location">
    <subcellularLocation>
        <location evidence="1">Cell outer membrane</location>
    </subcellularLocation>
</comment>
<evidence type="ECO:0000259" key="6">
    <source>
        <dbReference type="Pfam" id="PF07980"/>
    </source>
</evidence>
<dbReference type="Gene3D" id="1.25.40.390">
    <property type="match status" value="1"/>
</dbReference>
<proteinExistence type="inferred from homology"/>
<keyword evidence="3" id="KW-0732">Signal</keyword>